<proteinExistence type="predicted"/>
<sequence length="113" mass="11762">MRPTASSGNLHGRGDEMQVDPVELRALATSMDSIGAEIKALKVQSVAEDASSALPGSALAQMCASAGALVEDAWARMAARCAQVSVIAKGGAENYVVTDDEFRDKINALGIRQ</sequence>
<dbReference type="AlphaFoldDB" id="A0A6G9Y7U5"/>
<dbReference type="EMBL" id="CP046172">
    <property type="protein sequence ID" value="QIS09248.1"/>
    <property type="molecule type" value="Genomic_DNA"/>
</dbReference>
<evidence type="ECO:0000313" key="1">
    <source>
        <dbReference type="EMBL" id="QIS09248.1"/>
    </source>
</evidence>
<gene>
    <name evidence="1" type="ORF">F5544_06685</name>
</gene>
<keyword evidence="2" id="KW-1185">Reference proteome</keyword>
<dbReference type="KEGG" id="nah:F5544_06685"/>
<dbReference type="Proteomes" id="UP000503540">
    <property type="component" value="Chromosome"/>
</dbReference>
<reference evidence="1 2" key="1">
    <citation type="journal article" date="2019" name="ACS Chem. Biol.">
        <title>Identification and Mobilization of a Cryptic Antibiotic Biosynthesis Gene Locus from a Human-Pathogenic Nocardia Isolate.</title>
        <authorList>
            <person name="Herisse M."/>
            <person name="Ishida K."/>
            <person name="Porter J.L."/>
            <person name="Howden B."/>
            <person name="Hertweck C."/>
            <person name="Stinear T.P."/>
            <person name="Pidot S.J."/>
        </authorList>
    </citation>
    <scope>NUCLEOTIDE SEQUENCE [LARGE SCALE GENOMIC DNA]</scope>
    <source>
        <strain evidence="1 2">AUSMDU00012717</strain>
    </source>
</reference>
<name>A0A6G9Y7U5_9NOCA</name>
<protein>
    <recommendedName>
        <fullName evidence="3">ESX-1 secretion-associated protein</fullName>
    </recommendedName>
</protein>
<evidence type="ECO:0008006" key="3">
    <source>
        <dbReference type="Google" id="ProtNLM"/>
    </source>
</evidence>
<organism evidence="1 2">
    <name type="scientific">Nocardia arthritidis</name>
    <dbReference type="NCBI Taxonomy" id="228602"/>
    <lineage>
        <taxon>Bacteria</taxon>
        <taxon>Bacillati</taxon>
        <taxon>Actinomycetota</taxon>
        <taxon>Actinomycetes</taxon>
        <taxon>Mycobacteriales</taxon>
        <taxon>Nocardiaceae</taxon>
        <taxon>Nocardia</taxon>
    </lineage>
</organism>
<accession>A0A6G9Y7U5</accession>
<evidence type="ECO:0000313" key="2">
    <source>
        <dbReference type="Proteomes" id="UP000503540"/>
    </source>
</evidence>